<dbReference type="Proteomes" id="UP000076420">
    <property type="component" value="Unassembled WGS sequence"/>
</dbReference>
<sequence>MHRITVLSLPVMSTKDDNQNKEKLKCNKNFGIHECDASKCHLNNPVENETLEYCPDSNKEEMSELSGNMCSLTLDQLDDDVLFHIATFLEARVVKYALSQVCKRFQEMFDNETYWKMRMTVRFSKKYPAVPCPPNFQWDDACVAREDMHRVWSNIDQSTHNFMYSCNIYGGVDAVHLMQGGEILVAGDRNRSLNLIDLTKYPGNQASEEQIKEMLVHSNKTAHEGWIWSITSVDKKVITGCWDNQIRMFDAEVGCSLASSFKCKAPVLSLYAEDNEIVASCFDKKVYFIDRRTSAVRSRVFHTKPVLCVTGSDHFIISGSEDKSISIFERRAGKIFMMFKLDKYPLCLSYSDNQLWFGDVSGNLHLHDGTEDVFQYIGTYNVGHTEKMTGLITTPGAIFTCSGDKSIKVLDPTREPTIIASINVHKKEIAKIDYKNGVLVSAGGEDCIGVWLPKSFQKESYVLV</sequence>
<dbReference type="RefSeq" id="XP_013079275.2">
    <property type="nucleotide sequence ID" value="XM_013223821.2"/>
</dbReference>
<accession>A0A2C9LZX2</accession>
<dbReference type="STRING" id="6526.A0A2C9LZX2"/>
<dbReference type="InterPro" id="IPR036322">
    <property type="entry name" value="WD40_repeat_dom_sf"/>
</dbReference>
<reference evidence="2" key="1">
    <citation type="submission" date="2020-05" db="UniProtKB">
        <authorList>
            <consortium name="EnsemblMetazoa"/>
        </authorList>
    </citation>
    <scope>IDENTIFICATION</scope>
    <source>
        <strain evidence="2">BB02</strain>
    </source>
</reference>
<dbReference type="KEGG" id="bgt:106065059"/>
<dbReference type="PROSITE" id="PS50181">
    <property type="entry name" value="FBOX"/>
    <property type="match status" value="1"/>
</dbReference>
<dbReference type="VEuPathDB" id="VectorBase:BGLAX_041623"/>
<evidence type="ECO:0000313" key="3">
    <source>
        <dbReference type="Proteomes" id="UP000076420"/>
    </source>
</evidence>
<dbReference type="SUPFAM" id="SSF50978">
    <property type="entry name" value="WD40 repeat-like"/>
    <property type="match status" value="1"/>
</dbReference>
<feature type="domain" description="F-box" evidence="1">
    <location>
        <begin position="71"/>
        <end position="118"/>
    </location>
</feature>
<dbReference type="InterPro" id="IPR036047">
    <property type="entry name" value="F-box-like_dom_sf"/>
</dbReference>
<dbReference type="PANTHER" id="PTHR19855">
    <property type="entry name" value="WD40 REPEAT PROTEIN 12, 37"/>
    <property type="match status" value="1"/>
</dbReference>
<name>A0A2C9LZX2_BIOGL</name>
<dbReference type="PANTHER" id="PTHR19855:SF34">
    <property type="entry name" value="F-BOX_WD REPEAT-CONTAINING PROTEIN 9"/>
    <property type="match status" value="1"/>
</dbReference>
<dbReference type="SUPFAM" id="SSF81383">
    <property type="entry name" value="F-box domain"/>
    <property type="match status" value="1"/>
</dbReference>
<evidence type="ECO:0000259" key="1">
    <source>
        <dbReference type="PROSITE" id="PS50181"/>
    </source>
</evidence>
<dbReference type="AlphaFoldDB" id="A0A2C9LZX2"/>
<dbReference type="InterPro" id="IPR001680">
    <property type="entry name" value="WD40_rpt"/>
</dbReference>
<dbReference type="SMART" id="SM00320">
    <property type="entry name" value="WD40"/>
    <property type="match status" value="6"/>
</dbReference>
<dbReference type="Gene3D" id="2.130.10.10">
    <property type="entry name" value="YVTN repeat-like/Quinoprotein amine dehydrogenase"/>
    <property type="match status" value="2"/>
</dbReference>
<organism evidence="2 3">
    <name type="scientific">Biomphalaria glabrata</name>
    <name type="common">Bloodfluke planorb</name>
    <name type="synonym">Freshwater snail</name>
    <dbReference type="NCBI Taxonomy" id="6526"/>
    <lineage>
        <taxon>Eukaryota</taxon>
        <taxon>Metazoa</taxon>
        <taxon>Spiralia</taxon>
        <taxon>Lophotrochozoa</taxon>
        <taxon>Mollusca</taxon>
        <taxon>Gastropoda</taxon>
        <taxon>Heterobranchia</taxon>
        <taxon>Euthyneura</taxon>
        <taxon>Panpulmonata</taxon>
        <taxon>Hygrophila</taxon>
        <taxon>Lymnaeoidea</taxon>
        <taxon>Planorbidae</taxon>
        <taxon>Biomphalaria</taxon>
    </lineage>
</organism>
<dbReference type="VEuPathDB" id="VectorBase:BGLB036940"/>
<dbReference type="InterPro" id="IPR015943">
    <property type="entry name" value="WD40/YVTN_repeat-like_dom_sf"/>
</dbReference>
<proteinExistence type="predicted"/>
<dbReference type="EnsemblMetazoa" id="BGLB036940-RB">
    <property type="protein sequence ID" value="BGLB036940-PB"/>
    <property type="gene ID" value="BGLB036940"/>
</dbReference>
<dbReference type="InterPro" id="IPR001810">
    <property type="entry name" value="F-box_dom"/>
</dbReference>
<dbReference type="Pfam" id="PF00400">
    <property type="entry name" value="WD40"/>
    <property type="match status" value="2"/>
</dbReference>
<protein>
    <recommendedName>
        <fullName evidence="1">F-box domain-containing protein</fullName>
    </recommendedName>
</protein>
<dbReference type="Gene3D" id="1.20.1280.50">
    <property type="match status" value="1"/>
</dbReference>
<gene>
    <name evidence="2" type="primary">106065059</name>
</gene>
<evidence type="ECO:0000313" key="2">
    <source>
        <dbReference type="EnsemblMetazoa" id="BGLB036940-PB"/>
    </source>
</evidence>
<dbReference type="OrthoDB" id="2305498at2759"/>